<dbReference type="Proteomes" id="UP000202440">
    <property type="component" value="Chromosome"/>
</dbReference>
<evidence type="ECO:0000313" key="1">
    <source>
        <dbReference type="EMBL" id="ASP37676.1"/>
    </source>
</evidence>
<reference evidence="1 2" key="1">
    <citation type="submission" date="2017-07" db="EMBL/GenBank/DDBJ databases">
        <title>Annotated genome sequence of Bacterioplanes sanyensis isolated from Red Sea.</title>
        <authorList>
            <person name="Rehman Z.U."/>
        </authorList>
    </citation>
    <scope>NUCLEOTIDE SEQUENCE [LARGE SCALE GENOMIC DNA]</scope>
    <source>
        <strain evidence="1 2">NV9</strain>
    </source>
</reference>
<protein>
    <submittedName>
        <fullName evidence="1">Uncharacterized protein</fullName>
    </submittedName>
</protein>
<organism evidence="1 2">
    <name type="scientific">Bacterioplanes sanyensis</name>
    <dbReference type="NCBI Taxonomy" id="1249553"/>
    <lineage>
        <taxon>Bacteria</taxon>
        <taxon>Pseudomonadati</taxon>
        <taxon>Pseudomonadota</taxon>
        <taxon>Gammaproteobacteria</taxon>
        <taxon>Oceanospirillales</taxon>
        <taxon>Oceanospirillaceae</taxon>
        <taxon>Bacterioplanes</taxon>
    </lineage>
</organism>
<keyword evidence="2" id="KW-1185">Reference proteome</keyword>
<evidence type="ECO:0000313" key="2">
    <source>
        <dbReference type="Proteomes" id="UP000202440"/>
    </source>
</evidence>
<sequence length="347" mass="39373">MDLFIRRSWFLQPANSEALSSTALLQALDRELASWKNEVDFPSFWYLTSAAEVNVLLDDSLQSWLSQRAQPDLQLDFVASACTSWHAAILDFASSEQQDVLVVQLELNQYRQQDCLDSLGIGIQPEQDGLSVVTGIAVSWLSKVATACDEAKILECDLLSQPSGLDGLLQLIRLVRRRLATAPDTPVVSFDIHSRWGKQLLKGFSQQVRHWLTSVESDQQHFLSIKPLREMHTYLLSQQHREIWILTLGGGGRIGCLRLTSDSNHPHGFIPRAVHRQRLTLDASLRQFQAALAVKEHSADAFYAMVRSAMSYPQKRFRGHHNQVFHWHPSHSWQQLPQHYGAQYGEA</sequence>
<name>A0A222FGF4_9GAMM</name>
<dbReference type="AlphaFoldDB" id="A0A222FGF4"/>
<proteinExistence type="predicted"/>
<dbReference type="KEGG" id="bsan:CHH28_02875"/>
<accession>A0A222FGF4</accession>
<gene>
    <name evidence="1" type="ORF">CHH28_02875</name>
</gene>
<dbReference type="EMBL" id="CP022530">
    <property type="protein sequence ID" value="ASP37676.1"/>
    <property type="molecule type" value="Genomic_DNA"/>
</dbReference>